<keyword evidence="3" id="KW-0808">Transferase</keyword>
<dbReference type="EMBL" id="CADEPM010000005">
    <property type="protein sequence ID" value="CAB3406051.1"/>
    <property type="molecule type" value="Genomic_DNA"/>
</dbReference>
<dbReference type="GO" id="GO:0047493">
    <property type="term" value="F:ceramide cholinephosphotransferase activity"/>
    <property type="evidence" value="ECO:0007669"/>
    <property type="project" value="TreeGrafter"/>
</dbReference>
<feature type="transmembrane region" description="Helical" evidence="10">
    <location>
        <begin position="162"/>
        <end position="186"/>
    </location>
</feature>
<comment type="subcellular location">
    <subcellularLocation>
        <location evidence="1">Membrane</location>
        <topology evidence="1">Multi-pass membrane protein</topology>
    </subcellularLocation>
</comment>
<feature type="domain" description="Sphingomyelin synthase-like" evidence="11">
    <location>
        <begin position="262"/>
        <end position="334"/>
    </location>
</feature>
<dbReference type="GO" id="GO:0033188">
    <property type="term" value="F:sphingomyelin synthase activity"/>
    <property type="evidence" value="ECO:0007669"/>
    <property type="project" value="TreeGrafter"/>
</dbReference>
<evidence type="ECO:0000313" key="13">
    <source>
        <dbReference type="Proteomes" id="UP000494206"/>
    </source>
</evidence>
<evidence type="ECO:0000259" key="11">
    <source>
        <dbReference type="Pfam" id="PF14360"/>
    </source>
</evidence>
<dbReference type="GO" id="GO:0005789">
    <property type="term" value="C:endoplasmic reticulum membrane"/>
    <property type="evidence" value="ECO:0007669"/>
    <property type="project" value="TreeGrafter"/>
</dbReference>
<feature type="transmembrane region" description="Helical" evidence="10">
    <location>
        <begin position="320"/>
        <end position="341"/>
    </location>
</feature>
<evidence type="ECO:0000256" key="6">
    <source>
        <dbReference type="ARBA" id="ARBA00022989"/>
    </source>
</evidence>
<evidence type="ECO:0000256" key="5">
    <source>
        <dbReference type="ARBA" id="ARBA00022919"/>
    </source>
</evidence>
<comment type="similarity">
    <text evidence="2">Belongs to the sphingomyelin synthase family.</text>
</comment>
<dbReference type="GO" id="GO:0046513">
    <property type="term" value="P:ceramide biosynthetic process"/>
    <property type="evidence" value="ECO:0007669"/>
    <property type="project" value="TreeGrafter"/>
</dbReference>
<keyword evidence="5" id="KW-0746">Sphingolipid metabolism</keyword>
<dbReference type="GO" id="GO:0005886">
    <property type="term" value="C:plasma membrane"/>
    <property type="evidence" value="ECO:0007669"/>
    <property type="project" value="TreeGrafter"/>
</dbReference>
<feature type="transmembrane region" description="Helical" evidence="10">
    <location>
        <begin position="198"/>
        <end position="216"/>
    </location>
</feature>
<dbReference type="AlphaFoldDB" id="A0A8S1EXF2"/>
<evidence type="ECO:0000256" key="8">
    <source>
        <dbReference type="ARBA" id="ARBA00023136"/>
    </source>
</evidence>
<evidence type="ECO:0000256" key="7">
    <source>
        <dbReference type="ARBA" id="ARBA00023098"/>
    </source>
</evidence>
<evidence type="ECO:0000313" key="12">
    <source>
        <dbReference type="EMBL" id="CAB3406051.1"/>
    </source>
</evidence>
<feature type="compositionally biased region" description="Basic and acidic residues" evidence="9">
    <location>
        <begin position="25"/>
        <end position="34"/>
    </location>
</feature>
<feature type="compositionally biased region" description="Polar residues" evidence="9">
    <location>
        <begin position="37"/>
        <end position="53"/>
    </location>
</feature>
<name>A0A8S1EXF2_9PELO</name>
<evidence type="ECO:0000256" key="10">
    <source>
        <dbReference type="SAM" id="Phobius"/>
    </source>
</evidence>
<keyword evidence="6 10" id="KW-1133">Transmembrane helix</keyword>
<comment type="caution">
    <text evidence="12">The sequence shown here is derived from an EMBL/GenBank/DDBJ whole genome shotgun (WGS) entry which is preliminary data.</text>
</comment>
<dbReference type="PANTHER" id="PTHR21290">
    <property type="entry name" value="SPHINGOMYELIN SYNTHETASE"/>
    <property type="match status" value="1"/>
</dbReference>
<feature type="transmembrane region" description="Helical" evidence="10">
    <location>
        <begin position="294"/>
        <end position="314"/>
    </location>
</feature>
<dbReference type="GO" id="GO:0000139">
    <property type="term" value="C:Golgi membrane"/>
    <property type="evidence" value="ECO:0007669"/>
    <property type="project" value="TreeGrafter"/>
</dbReference>
<evidence type="ECO:0000256" key="9">
    <source>
        <dbReference type="SAM" id="MobiDB-lite"/>
    </source>
</evidence>
<feature type="transmembrane region" description="Helical" evidence="10">
    <location>
        <begin position="121"/>
        <end position="142"/>
    </location>
</feature>
<dbReference type="InterPro" id="IPR045221">
    <property type="entry name" value="Sphingomyelin_synth-like"/>
</dbReference>
<feature type="region of interest" description="Disordered" evidence="9">
    <location>
        <begin position="1"/>
        <end position="111"/>
    </location>
</feature>
<feature type="compositionally biased region" description="Polar residues" evidence="9">
    <location>
        <begin position="1"/>
        <end position="15"/>
    </location>
</feature>
<evidence type="ECO:0000256" key="3">
    <source>
        <dbReference type="ARBA" id="ARBA00022679"/>
    </source>
</evidence>
<sequence>MSHYTNYGSFASADSDNPRSYCATDRVEEGRDEAGNDEQTSANQTGDVGSTPTMEDDEVITTARTSRRFCGSAGSSSDSETADDAPLLPGEGPSQPVRIEIPGGDKPSSPHDRFPPRYGRLFFSLIFLFCSAILNEITLSYIHEKYPRTAPLPDIVFDNFPYYPKGLAICEWLMIILFASTSVIILFHRHRCIVFRRFFTIGALLYFLRCMTLFVTQVPVADPNWHCAPRLGENATFWRVVIRGVKMATGVGLNVAGENTLCGDYIYSGHTIVLVTCSLFIAEYSPRRWWWLHWTAYFTSFVAVVFLVISHGHYTIDVVISYYICTRIFWIYHTMAAHPTLKNSSHNHHRKEFWFYLMSWLEADIQRPVPRRFEPPFPLNRALAYLTNRRDRRADRYAIE</sequence>
<evidence type="ECO:0000256" key="1">
    <source>
        <dbReference type="ARBA" id="ARBA00004141"/>
    </source>
</evidence>
<reference evidence="12 13" key="1">
    <citation type="submission" date="2020-04" db="EMBL/GenBank/DDBJ databases">
        <authorList>
            <person name="Laetsch R D."/>
            <person name="Stevens L."/>
            <person name="Kumar S."/>
            <person name="Blaxter L. M."/>
        </authorList>
    </citation>
    <scope>NUCLEOTIDE SEQUENCE [LARGE SCALE GENOMIC DNA]</scope>
</reference>
<dbReference type="InterPro" id="IPR025749">
    <property type="entry name" value="Sphingomyelin_synth-like_dom"/>
</dbReference>
<keyword evidence="4 10" id="KW-0812">Transmembrane</keyword>
<proteinExistence type="inferred from homology"/>
<protein>
    <recommendedName>
        <fullName evidence="11">Sphingomyelin synthase-like domain-containing protein</fullName>
    </recommendedName>
</protein>
<evidence type="ECO:0000256" key="4">
    <source>
        <dbReference type="ARBA" id="ARBA00022692"/>
    </source>
</evidence>
<dbReference type="Pfam" id="PF14360">
    <property type="entry name" value="PAP2_C"/>
    <property type="match status" value="1"/>
</dbReference>
<feature type="transmembrane region" description="Helical" evidence="10">
    <location>
        <begin position="265"/>
        <end position="282"/>
    </location>
</feature>
<dbReference type="OrthoDB" id="422827at2759"/>
<keyword evidence="13" id="KW-1185">Reference proteome</keyword>
<keyword evidence="8 10" id="KW-0472">Membrane</keyword>
<dbReference type="PANTHER" id="PTHR21290:SF27">
    <property type="entry name" value="PHOSPHATIDYLCHOLINE:CERAMIDE CHOLINEPHOSPHOTRANSFERASE 1"/>
    <property type="match status" value="1"/>
</dbReference>
<dbReference type="Proteomes" id="UP000494206">
    <property type="component" value="Unassembled WGS sequence"/>
</dbReference>
<evidence type="ECO:0000256" key="2">
    <source>
        <dbReference type="ARBA" id="ARBA00005441"/>
    </source>
</evidence>
<gene>
    <name evidence="12" type="ORF">CBOVIS_LOCUS8176</name>
</gene>
<dbReference type="CDD" id="cd01610">
    <property type="entry name" value="PAP2_like"/>
    <property type="match status" value="1"/>
</dbReference>
<accession>A0A8S1EXF2</accession>
<keyword evidence="7" id="KW-0443">Lipid metabolism</keyword>
<organism evidence="12 13">
    <name type="scientific">Caenorhabditis bovis</name>
    <dbReference type="NCBI Taxonomy" id="2654633"/>
    <lineage>
        <taxon>Eukaryota</taxon>
        <taxon>Metazoa</taxon>
        <taxon>Ecdysozoa</taxon>
        <taxon>Nematoda</taxon>
        <taxon>Chromadorea</taxon>
        <taxon>Rhabditida</taxon>
        <taxon>Rhabditina</taxon>
        <taxon>Rhabditomorpha</taxon>
        <taxon>Rhabditoidea</taxon>
        <taxon>Rhabditidae</taxon>
        <taxon>Peloderinae</taxon>
        <taxon>Caenorhabditis</taxon>
    </lineage>
</organism>
<dbReference type="GO" id="GO:0006686">
    <property type="term" value="P:sphingomyelin biosynthetic process"/>
    <property type="evidence" value="ECO:0007669"/>
    <property type="project" value="TreeGrafter"/>
</dbReference>